<feature type="transmembrane region" description="Helical" evidence="4">
    <location>
        <begin position="197"/>
        <end position="216"/>
    </location>
</feature>
<dbReference type="Proteomes" id="UP000028007">
    <property type="component" value="Unassembled WGS sequence"/>
</dbReference>
<dbReference type="Pfam" id="PF00196">
    <property type="entry name" value="GerE"/>
    <property type="match status" value="1"/>
</dbReference>
<evidence type="ECO:0000256" key="2">
    <source>
        <dbReference type="ARBA" id="ARBA00023125"/>
    </source>
</evidence>
<protein>
    <recommendedName>
        <fullName evidence="5">HTH luxR-type domain-containing protein</fullName>
    </recommendedName>
</protein>
<dbReference type="PROSITE" id="PS50043">
    <property type="entry name" value="HTH_LUXR_2"/>
    <property type="match status" value="1"/>
</dbReference>
<accession>A0A081PGM3</accession>
<feature type="transmembrane region" description="Helical" evidence="4">
    <location>
        <begin position="40"/>
        <end position="59"/>
    </location>
</feature>
<feature type="transmembrane region" description="Helical" evidence="4">
    <location>
        <begin position="71"/>
        <end position="91"/>
    </location>
</feature>
<keyword evidence="4" id="KW-0472">Membrane</keyword>
<dbReference type="PANTHER" id="PTHR44688">
    <property type="entry name" value="DNA-BINDING TRANSCRIPTIONAL ACTIVATOR DEVR_DOSR"/>
    <property type="match status" value="1"/>
</dbReference>
<dbReference type="Gene3D" id="1.10.10.10">
    <property type="entry name" value="Winged helix-like DNA-binding domain superfamily/Winged helix DNA-binding domain"/>
    <property type="match status" value="1"/>
</dbReference>
<dbReference type="InterPro" id="IPR036388">
    <property type="entry name" value="WH-like_DNA-bd_sf"/>
</dbReference>
<sequence length="315" mass="36535">MNVFDTEMHLVTFLFVIAESVLLLFQTFYLLSRPSEKRRLYFVILLFLLILYNITGGLFPDPNLSIDIKVQNILAYGTGFSMACYFPYYFYKGWELKELRFHAFYGVWLFLFLPYLAFIGIEYMFTGDLISSVQHGVAIAFIYAIVVMLKMFKAISMKYALDNSGWTADVYLTYFAIIPWIALPLISFFQLSQFVEVMVTNLGFTIITFLFSRNNIIKSWEEERQLASLNGNLSLLDSSSDVFLNNCQYYNLTAREIEIVTLIRIGQTYKSIATDLFIAEKTVAKHVQNVYRKMDVSNKMELVGKLEDNQPKTEI</sequence>
<keyword evidence="3" id="KW-0804">Transcription</keyword>
<keyword evidence="4" id="KW-0812">Transmembrane</keyword>
<dbReference type="PRINTS" id="PR00038">
    <property type="entry name" value="HTHLUXR"/>
</dbReference>
<evidence type="ECO:0000259" key="5">
    <source>
        <dbReference type="PROSITE" id="PS50043"/>
    </source>
</evidence>
<evidence type="ECO:0000256" key="4">
    <source>
        <dbReference type="SAM" id="Phobius"/>
    </source>
</evidence>
<dbReference type="CDD" id="cd06170">
    <property type="entry name" value="LuxR_C_like"/>
    <property type="match status" value="1"/>
</dbReference>
<dbReference type="GO" id="GO:0003677">
    <property type="term" value="F:DNA binding"/>
    <property type="evidence" value="ECO:0007669"/>
    <property type="project" value="UniProtKB-KW"/>
</dbReference>
<dbReference type="OrthoDB" id="966138at2"/>
<dbReference type="PROSITE" id="PS00622">
    <property type="entry name" value="HTH_LUXR_1"/>
    <property type="match status" value="1"/>
</dbReference>
<organism evidence="6 7">
    <name type="scientific">Pedobacter antarcticus 4BY</name>
    <dbReference type="NCBI Taxonomy" id="1358423"/>
    <lineage>
        <taxon>Bacteria</taxon>
        <taxon>Pseudomonadati</taxon>
        <taxon>Bacteroidota</taxon>
        <taxon>Sphingobacteriia</taxon>
        <taxon>Sphingobacteriales</taxon>
        <taxon>Sphingobacteriaceae</taxon>
        <taxon>Pedobacter</taxon>
    </lineage>
</organism>
<feature type="transmembrane region" description="Helical" evidence="4">
    <location>
        <begin position="103"/>
        <end position="123"/>
    </location>
</feature>
<dbReference type="EMBL" id="JNFF01000059">
    <property type="protein sequence ID" value="KEQ29846.1"/>
    <property type="molecule type" value="Genomic_DNA"/>
</dbReference>
<reference evidence="6 7" key="1">
    <citation type="journal article" date="1992" name="Int. J. Syst. Bacteriol.">
        <title>Sphingobacterium antarcticus sp. nov. a Psychrotrophic Bacterium from the Soils of Schirmacher Oasis, Antarctica.</title>
        <authorList>
            <person name="Shivaji S."/>
            <person name="Ray M.K."/>
            <person name="Rao N.S."/>
            <person name="Saiserr L."/>
            <person name="Jagannadham M.V."/>
            <person name="Kumar G.S."/>
            <person name="Reddy G."/>
            <person name="Bhargava P.M."/>
        </authorList>
    </citation>
    <scope>NUCLEOTIDE SEQUENCE [LARGE SCALE GENOMIC DNA]</scope>
    <source>
        <strain evidence="6 7">4BY</strain>
    </source>
</reference>
<dbReference type="RefSeq" id="WP_037441107.1">
    <property type="nucleotide sequence ID" value="NZ_JNFF01000059.1"/>
</dbReference>
<gene>
    <name evidence="6" type="ORF">N180_20935</name>
</gene>
<feature type="transmembrane region" description="Helical" evidence="4">
    <location>
        <begin position="12"/>
        <end position="31"/>
    </location>
</feature>
<feature type="transmembrane region" description="Helical" evidence="4">
    <location>
        <begin position="129"/>
        <end position="149"/>
    </location>
</feature>
<name>A0A081PGM3_9SPHI</name>
<evidence type="ECO:0000313" key="6">
    <source>
        <dbReference type="EMBL" id="KEQ29846.1"/>
    </source>
</evidence>
<feature type="domain" description="HTH luxR-type" evidence="5">
    <location>
        <begin position="245"/>
        <end position="310"/>
    </location>
</feature>
<evidence type="ECO:0000256" key="3">
    <source>
        <dbReference type="ARBA" id="ARBA00023163"/>
    </source>
</evidence>
<dbReference type="eggNOG" id="COG2197">
    <property type="taxonomic scope" value="Bacteria"/>
</dbReference>
<evidence type="ECO:0000313" key="7">
    <source>
        <dbReference type="Proteomes" id="UP000028007"/>
    </source>
</evidence>
<dbReference type="AlphaFoldDB" id="A0A081PGM3"/>
<dbReference type="GO" id="GO:0006355">
    <property type="term" value="P:regulation of DNA-templated transcription"/>
    <property type="evidence" value="ECO:0007669"/>
    <property type="project" value="InterPro"/>
</dbReference>
<dbReference type="InterPro" id="IPR016032">
    <property type="entry name" value="Sig_transdc_resp-reg_C-effctor"/>
</dbReference>
<keyword evidence="4" id="KW-1133">Transmembrane helix</keyword>
<keyword evidence="1" id="KW-0805">Transcription regulation</keyword>
<dbReference type="PANTHER" id="PTHR44688:SF16">
    <property type="entry name" value="DNA-BINDING TRANSCRIPTIONAL ACTIVATOR DEVR_DOSR"/>
    <property type="match status" value="1"/>
</dbReference>
<keyword evidence="2" id="KW-0238">DNA-binding</keyword>
<evidence type="ECO:0000256" key="1">
    <source>
        <dbReference type="ARBA" id="ARBA00023015"/>
    </source>
</evidence>
<dbReference type="InterPro" id="IPR000792">
    <property type="entry name" value="Tscrpt_reg_LuxR_C"/>
</dbReference>
<keyword evidence="7" id="KW-1185">Reference proteome</keyword>
<dbReference type="SMART" id="SM00421">
    <property type="entry name" value="HTH_LUXR"/>
    <property type="match status" value="1"/>
</dbReference>
<proteinExistence type="predicted"/>
<comment type="caution">
    <text evidence="6">The sequence shown here is derived from an EMBL/GenBank/DDBJ whole genome shotgun (WGS) entry which is preliminary data.</text>
</comment>
<feature type="transmembrane region" description="Helical" evidence="4">
    <location>
        <begin position="170"/>
        <end position="191"/>
    </location>
</feature>
<dbReference type="SUPFAM" id="SSF46894">
    <property type="entry name" value="C-terminal effector domain of the bipartite response regulators"/>
    <property type="match status" value="1"/>
</dbReference>